<organism evidence="9 10">
    <name type="scientific">Thermithiobacillus plumbiphilus</name>
    <dbReference type="NCBI Taxonomy" id="1729899"/>
    <lineage>
        <taxon>Bacteria</taxon>
        <taxon>Pseudomonadati</taxon>
        <taxon>Pseudomonadota</taxon>
        <taxon>Acidithiobacillia</taxon>
        <taxon>Acidithiobacillales</taxon>
        <taxon>Thermithiobacillaceae</taxon>
        <taxon>Thermithiobacillus</taxon>
    </lineage>
</organism>
<evidence type="ECO:0000256" key="6">
    <source>
        <dbReference type="ARBA" id="ARBA00022989"/>
    </source>
</evidence>
<comment type="subcellular location">
    <subcellularLocation>
        <location evidence="8">Cell membrane</location>
        <topology evidence="8">Multi-pass membrane protein</topology>
    </subcellularLocation>
    <subcellularLocation>
        <location evidence="1">Endomembrane system</location>
        <topology evidence="1">Multi-pass membrane protein</topology>
    </subcellularLocation>
</comment>
<feature type="transmembrane region" description="Helical" evidence="8">
    <location>
        <begin position="85"/>
        <end position="103"/>
    </location>
</feature>
<evidence type="ECO:0000313" key="10">
    <source>
        <dbReference type="Proteomes" id="UP001446205"/>
    </source>
</evidence>
<evidence type="ECO:0000256" key="1">
    <source>
        <dbReference type="ARBA" id="ARBA00004127"/>
    </source>
</evidence>
<keyword evidence="3 8" id="KW-0813">Transport</keyword>
<feature type="transmembrane region" description="Helical" evidence="8">
    <location>
        <begin position="233"/>
        <end position="249"/>
    </location>
</feature>
<feature type="transmembrane region" description="Helical" evidence="8">
    <location>
        <begin position="6"/>
        <end position="24"/>
    </location>
</feature>
<keyword evidence="4" id="KW-0533">Nickel</keyword>
<feature type="transmembrane region" description="Helical" evidence="8">
    <location>
        <begin position="162"/>
        <end position="178"/>
    </location>
</feature>
<dbReference type="Proteomes" id="UP001446205">
    <property type="component" value="Unassembled WGS sequence"/>
</dbReference>
<dbReference type="Pfam" id="PF03824">
    <property type="entry name" value="NicO"/>
    <property type="match status" value="1"/>
</dbReference>
<dbReference type="InterPro" id="IPR011541">
    <property type="entry name" value="Ni/Co_transpt_high_affinity"/>
</dbReference>
<proteinExistence type="inferred from homology"/>
<comment type="similarity">
    <text evidence="2 8">Belongs to the NiCoT transporter (TC 2.A.52) family.</text>
</comment>
<feature type="transmembrane region" description="Helical" evidence="8">
    <location>
        <begin position="52"/>
        <end position="73"/>
    </location>
</feature>
<dbReference type="RefSeq" id="WP_341369599.1">
    <property type="nucleotide sequence ID" value="NZ_JBBPCO010000002.1"/>
</dbReference>
<feature type="transmembrane region" description="Helical" evidence="8">
    <location>
        <begin position="199"/>
        <end position="221"/>
    </location>
</feature>
<evidence type="ECO:0000313" key="9">
    <source>
        <dbReference type="EMBL" id="MEK8088532.1"/>
    </source>
</evidence>
<dbReference type="PANTHER" id="PTHR31611">
    <property type="entry name" value="HIGH-AFFINITY NICKEL TRANSPORT PROTEIN NIC1"/>
    <property type="match status" value="1"/>
</dbReference>
<evidence type="ECO:0000256" key="2">
    <source>
        <dbReference type="ARBA" id="ARBA00010892"/>
    </source>
</evidence>
<keyword evidence="7 8" id="KW-0472">Membrane</keyword>
<evidence type="ECO:0000256" key="7">
    <source>
        <dbReference type="ARBA" id="ARBA00023136"/>
    </source>
</evidence>
<keyword evidence="5 8" id="KW-0812">Transmembrane</keyword>
<accession>A0ABU9D4P7</accession>
<gene>
    <name evidence="9" type="ORF">WOB96_02020</name>
</gene>
<dbReference type="InterPro" id="IPR004688">
    <property type="entry name" value="Ni/Co_transpt"/>
</dbReference>
<sequence length="255" mass="27253">MDFGAHGLWAWLGLVFALGLRHGIDPDHLASIDALTRLHADTRPRLARRAGLYFALGHGLVVTLVAVLVSTLMQQARIPGWFEGLGIWSSVILLTVLGSANIWNARRGGQQIIGLKSRLFAPLLRVQGPGAVILVGALFALAFDTLSQTAVWTLAAGSHGQWAAALLGLSFTLGMVLPDGLNGRLLAGLLRRNGSPARAAGFVVGLISLAMAAFEAYGFLLPRQGAWMAGREWLLSLFLLLLLPLLLLGRRSENS</sequence>
<keyword evidence="10" id="KW-1185">Reference proteome</keyword>
<feature type="transmembrane region" description="Helical" evidence="8">
    <location>
        <begin position="123"/>
        <end position="142"/>
    </location>
</feature>
<evidence type="ECO:0000256" key="5">
    <source>
        <dbReference type="ARBA" id="ARBA00022692"/>
    </source>
</evidence>
<dbReference type="PANTHER" id="PTHR31611:SF0">
    <property type="entry name" value="HIGH-AFFINITY NICKEL TRANSPORT PROTEIN NIC1"/>
    <property type="match status" value="1"/>
</dbReference>
<dbReference type="EMBL" id="JBBPCO010000002">
    <property type="protein sequence ID" value="MEK8088532.1"/>
    <property type="molecule type" value="Genomic_DNA"/>
</dbReference>
<evidence type="ECO:0000256" key="3">
    <source>
        <dbReference type="ARBA" id="ARBA00022448"/>
    </source>
</evidence>
<evidence type="ECO:0000256" key="8">
    <source>
        <dbReference type="RuleBase" id="RU362101"/>
    </source>
</evidence>
<evidence type="ECO:0000256" key="4">
    <source>
        <dbReference type="ARBA" id="ARBA00022596"/>
    </source>
</evidence>
<reference evidence="9 10" key="1">
    <citation type="submission" date="2024-04" db="EMBL/GenBank/DDBJ databases">
        <authorList>
            <person name="Abashina T."/>
            <person name="Shaikin A."/>
        </authorList>
    </citation>
    <scope>NUCLEOTIDE SEQUENCE [LARGE SCALE GENOMIC DNA]</scope>
    <source>
        <strain evidence="9 10">AAFK</strain>
    </source>
</reference>
<name>A0ABU9D4P7_9PROT</name>
<keyword evidence="6 8" id="KW-1133">Transmembrane helix</keyword>
<protein>
    <recommendedName>
        <fullName evidence="8">Nickel/cobalt efflux system</fullName>
    </recommendedName>
</protein>
<comment type="caution">
    <text evidence="9">The sequence shown here is derived from an EMBL/GenBank/DDBJ whole genome shotgun (WGS) entry which is preliminary data.</text>
</comment>